<evidence type="ECO:0000259" key="1">
    <source>
        <dbReference type="Pfam" id="PF13191"/>
    </source>
</evidence>
<sequence>MGSAATAVGRPKTLFDRSAEWDTLATFASDPRSGPAIGMVTGPRGQGKSYLLQELTRATDGFYFGAQEAAEAESLRQLAEQLSRHTSAASPPRWRGWEDALEAVLALGADRPLPIVLDGFPELVRQSPALPAALHTVCRRLRAAGKPNRARVLLCGSAMPVMHRLIDSAPATADFRIEIRRLDYRQGARLWDIEDPLLALQVYAVVGSNPAFRHNVAGENAPAHRDDFDAWVCRTVLNPRLPLFWRVSQLIEREPEGWDRALCHSTVAALADGRTTAGAIADWLERPATDVPRILALLGDCGFVESTPDAFSPGVTHHRIAEPLLAFDHAVIRPHRGELERQEADRVWSATRTAFEASLMEQQFARACRAWAVGFAASDTFGAAPATASTGFLPAASGPVPLAADVVVRGEAHGRPGTLLSVGRAHWNEVLDVQHLHEVQQVVAALAERGEDVSRTRPALYSAAGFSPRLRDAEAHGELILVDPRRLYSGA</sequence>
<name>A0AAU8JP27_9ACTN</name>
<dbReference type="EMBL" id="CP159872">
    <property type="protein sequence ID" value="XCM77600.1"/>
    <property type="molecule type" value="Genomic_DNA"/>
</dbReference>
<dbReference type="InterPro" id="IPR041664">
    <property type="entry name" value="AAA_16"/>
</dbReference>
<dbReference type="Gene3D" id="3.40.50.300">
    <property type="entry name" value="P-loop containing nucleotide triphosphate hydrolases"/>
    <property type="match status" value="1"/>
</dbReference>
<dbReference type="KEGG" id="kcm:ABWK59_00880"/>
<evidence type="ECO:0000313" key="2">
    <source>
        <dbReference type="EMBL" id="XCM77600.1"/>
    </source>
</evidence>
<dbReference type="PANTHER" id="PTHR34704:SF1">
    <property type="entry name" value="ATPASE"/>
    <property type="match status" value="1"/>
</dbReference>
<dbReference type="AlphaFoldDB" id="A0AAU8JP27"/>
<dbReference type="SUPFAM" id="SSF52540">
    <property type="entry name" value="P-loop containing nucleoside triphosphate hydrolases"/>
    <property type="match status" value="1"/>
</dbReference>
<keyword evidence="2" id="KW-0547">Nucleotide-binding</keyword>
<protein>
    <submittedName>
        <fullName evidence="2">ATP-binding protein</fullName>
    </submittedName>
</protein>
<dbReference type="InterPro" id="IPR027417">
    <property type="entry name" value="P-loop_NTPase"/>
</dbReference>
<organism evidence="2">
    <name type="scientific">Kitasatospora camelliae</name>
    <dbReference type="NCBI Taxonomy" id="3156397"/>
    <lineage>
        <taxon>Bacteria</taxon>
        <taxon>Bacillati</taxon>
        <taxon>Actinomycetota</taxon>
        <taxon>Actinomycetes</taxon>
        <taxon>Kitasatosporales</taxon>
        <taxon>Streptomycetaceae</taxon>
        <taxon>Kitasatospora</taxon>
    </lineage>
</organism>
<keyword evidence="2" id="KW-0067">ATP-binding</keyword>
<dbReference type="GO" id="GO:0005524">
    <property type="term" value="F:ATP binding"/>
    <property type="evidence" value="ECO:0007669"/>
    <property type="project" value="UniProtKB-KW"/>
</dbReference>
<proteinExistence type="predicted"/>
<gene>
    <name evidence="2" type="ORF">ABWK59_00880</name>
</gene>
<reference evidence="2" key="1">
    <citation type="submission" date="2024-06" db="EMBL/GenBank/DDBJ databases">
        <title>The genome sequences of Kitasatospora sp. strain HUAS MG31.</title>
        <authorList>
            <person name="Mo P."/>
        </authorList>
    </citation>
    <scope>NUCLEOTIDE SEQUENCE</scope>
    <source>
        <strain evidence="2">HUAS MG31</strain>
    </source>
</reference>
<accession>A0AAU8JP27</accession>
<dbReference type="RefSeq" id="WP_354637258.1">
    <property type="nucleotide sequence ID" value="NZ_CP159872.1"/>
</dbReference>
<feature type="domain" description="Orc1-like AAA ATPase" evidence="1">
    <location>
        <begin position="14"/>
        <end position="147"/>
    </location>
</feature>
<dbReference type="PANTHER" id="PTHR34704">
    <property type="entry name" value="ATPASE"/>
    <property type="match status" value="1"/>
</dbReference>
<dbReference type="Pfam" id="PF13191">
    <property type="entry name" value="AAA_16"/>
    <property type="match status" value="1"/>
</dbReference>